<keyword evidence="1" id="KW-1133">Transmembrane helix</keyword>
<protein>
    <recommendedName>
        <fullName evidence="8">Transmembrane protein 62</fullName>
    </recommendedName>
</protein>
<accession>A0A836A2Q0</accession>
<dbReference type="FunFam" id="1.20.1410.10:FF:000005">
    <property type="entry name" value="cyclin-D1-binding protein 1"/>
    <property type="match status" value="1"/>
</dbReference>
<dbReference type="Gene3D" id="1.20.1420.10">
    <property type="entry name" value="Talin, central domain"/>
    <property type="match status" value="1"/>
</dbReference>
<dbReference type="Gene3D" id="3.60.21.10">
    <property type="match status" value="1"/>
</dbReference>
<keyword evidence="1" id="KW-0472">Membrane</keyword>
<feature type="domain" description="Cyclin-D1-binding protein 1-like N-terminal" evidence="3">
    <location>
        <begin position="495"/>
        <end position="635"/>
    </location>
</feature>
<evidence type="ECO:0000259" key="2">
    <source>
        <dbReference type="Pfam" id="PF00149"/>
    </source>
</evidence>
<dbReference type="SUPFAM" id="SSF56300">
    <property type="entry name" value="Metallo-dependent phosphatases"/>
    <property type="match status" value="1"/>
</dbReference>
<evidence type="ECO:0008006" key="8">
    <source>
        <dbReference type="Google" id="ProtNLM"/>
    </source>
</evidence>
<feature type="domain" description="Cyclin-D1-binding protein 1-like C-terminal" evidence="4">
    <location>
        <begin position="657"/>
        <end position="758"/>
    </location>
</feature>
<comment type="caution">
    <text evidence="6">The sequence shown here is derived from an EMBL/GenBank/DDBJ whole genome shotgun (WGS) entry which is preliminary data.</text>
</comment>
<dbReference type="CDD" id="cd07401">
    <property type="entry name" value="MPP_TMEM62_N"/>
    <property type="match status" value="1"/>
</dbReference>
<organism evidence="6 7">
    <name type="scientific">Ovis aries</name>
    <name type="common">Sheep</name>
    <dbReference type="NCBI Taxonomy" id="9940"/>
    <lineage>
        <taxon>Eukaryota</taxon>
        <taxon>Metazoa</taxon>
        <taxon>Chordata</taxon>
        <taxon>Craniata</taxon>
        <taxon>Vertebrata</taxon>
        <taxon>Euteleostomi</taxon>
        <taxon>Mammalia</taxon>
        <taxon>Eutheria</taxon>
        <taxon>Laurasiatheria</taxon>
        <taxon>Artiodactyla</taxon>
        <taxon>Ruminantia</taxon>
        <taxon>Pecora</taxon>
        <taxon>Bovidae</taxon>
        <taxon>Caprinae</taxon>
        <taxon>Ovis</taxon>
    </lineage>
</organism>
<evidence type="ECO:0000313" key="6">
    <source>
        <dbReference type="EMBL" id="KAG5206570.1"/>
    </source>
</evidence>
<dbReference type="PANTHER" id="PTHR14795:SF0">
    <property type="entry name" value="TRANSMEMBRANE PROTEIN 62"/>
    <property type="match status" value="1"/>
</dbReference>
<reference evidence="6 7" key="1">
    <citation type="submission" date="2020-12" db="EMBL/GenBank/DDBJ databases">
        <title>De novo assembly of Tibetan sheep genome.</title>
        <authorList>
            <person name="Li X."/>
        </authorList>
    </citation>
    <scope>NUCLEOTIDE SEQUENCE [LARGE SCALE GENOMIC DNA]</scope>
    <source>
        <tissue evidence="6">Heart</tissue>
    </source>
</reference>
<dbReference type="InterPro" id="IPR056229">
    <property type="entry name" value="Ig_TMM62"/>
</dbReference>
<dbReference type="Pfam" id="PF00149">
    <property type="entry name" value="Metallophos"/>
    <property type="match status" value="1"/>
</dbReference>
<dbReference type="PANTHER" id="PTHR14795">
    <property type="entry name" value="HELICASE RELATED"/>
    <property type="match status" value="1"/>
</dbReference>
<name>A0A836A2Q0_SHEEP</name>
<evidence type="ECO:0000313" key="7">
    <source>
        <dbReference type="Proteomes" id="UP000664991"/>
    </source>
</evidence>
<keyword evidence="1" id="KW-0812">Transmembrane</keyword>
<dbReference type="Pfam" id="PF20936">
    <property type="entry name" value="GCIP_C"/>
    <property type="match status" value="1"/>
</dbReference>
<dbReference type="AlphaFoldDB" id="A0A836A2Q0"/>
<evidence type="ECO:0000259" key="5">
    <source>
        <dbReference type="Pfam" id="PF24384"/>
    </source>
</evidence>
<dbReference type="EMBL" id="JAEMGP010000007">
    <property type="protein sequence ID" value="KAG5206570.1"/>
    <property type="molecule type" value="Genomic_DNA"/>
</dbReference>
<dbReference type="Proteomes" id="UP000664991">
    <property type="component" value="Unassembled WGS sequence"/>
</dbReference>
<dbReference type="Pfam" id="PF24384">
    <property type="entry name" value="Ig_TMM62"/>
    <property type="match status" value="1"/>
</dbReference>
<feature type="domain" description="TMEM62 Ig-like" evidence="5">
    <location>
        <begin position="309"/>
        <end position="410"/>
    </location>
</feature>
<sequence length="798" mass="89125">MAAGLAVRVVAGLAAAALAAVFLEHYGLAGWSSPLPQPRTPRSPHPAPGPGASNVFWGLQISDIHLSRFRDPGRAVDLEKFCSETVDIIQPALVLATGDLTDAKTKENLGSMQQEVEWQTYHSILKKTKVMEKTKWLDIKGNHDAFNIPSRESVENYYRKYSAVRRDGSFRYVHSTPFGNYSFISLDASLNPGPKRPFNFFGILDQKQMEELSLLAKESSWSNHSIWFGHFTTSTVLSPSPGLRSIMSSATAYLCGHLHTLGGLMPVLHTRHFQGPLELELGDWKNNRRYRIFAFDHDLFSFADLIFGEWPVVLITNPKSLLYSSAKHEPLERLLHSTHIRVLAFSLSSITSVAVKIDGVHLGQASHLSGPIFILKWNPRNYSNKTHNIEVIVQDSAGRSKSVHHIFSVREDIQLRFDPLASFILLTDHCTVARVIFVMIVLIQLIILIIFRYQAYPEHKGPPGFTNLTSFSLHVLSKLNISYYSVLLLTLYTVLDEAAVTVSREATTLTVAFSRLPLPSPQETQRFCEQVRAAIKAIIAVYYLFPKDQGITLRKLVRSATLDIVDDMAQLVEALYINPAQSNPENLIPYNSVWDACQHIPQIPKDNKAAALSVLTKSVDLVKDAHEEMEQAVEECDPYCGLLNDIEEDTSDNHVDEEDILGCPNNRDSYWSEGDQELIIPCLALARASKACLKKIRLSVAENGKKDQVAQLDDIVDISDEISPSVDDLALSIYPPVCPLTVRINSAKLVSVLKKALEITKASHVTPQPEDSWIPLLINAVDHCMNRIKELTQNEVES</sequence>
<dbReference type="Gene3D" id="1.20.1410.10">
    <property type="entry name" value="I/LWEQ domain"/>
    <property type="match status" value="1"/>
</dbReference>
<dbReference type="InterPro" id="IPR049318">
    <property type="entry name" value="GCIP_C"/>
</dbReference>
<evidence type="ECO:0000259" key="3">
    <source>
        <dbReference type="Pfam" id="PF13324"/>
    </source>
</evidence>
<dbReference type="Pfam" id="PF13324">
    <property type="entry name" value="GCIP_N"/>
    <property type="match status" value="1"/>
</dbReference>
<gene>
    <name evidence="6" type="ORF">JEQ12_018143</name>
</gene>
<evidence type="ECO:0000259" key="4">
    <source>
        <dbReference type="Pfam" id="PF20936"/>
    </source>
</evidence>
<dbReference type="InterPro" id="IPR029052">
    <property type="entry name" value="Metallo-depent_PP-like"/>
</dbReference>
<dbReference type="InterPro" id="IPR004843">
    <property type="entry name" value="Calcineurin-like_PHP"/>
</dbReference>
<feature type="transmembrane region" description="Helical" evidence="1">
    <location>
        <begin position="432"/>
        <end position="451"/>
    </location>
</feature>
<evidence type="ECO:0000256" key="1">
    <source>
        <dbReference type="SAM" id="Phobius"/>
    </source>
</evidence>
<dbReference type="GO" id="GO:0016787">
    <property type="term" value="F:hydrolase activity"/>
    <property type="evidence" value="ECO:0007669"/>
    <property type="project" value="InterPro"/>
</dbReference>
<feature type="domain" description="Calcineurin-like phosphoesterase" evidence="2">
    <location>
        <begin position="59"/>
        <end position="259"/>
    </location>
</feature>
<dbReference type="InterPro" id="IPR049317">
    <property type="entry name" value="GCIP-like_N"/>
</dbReference>
<proteinExistence type="predicted"/>
<dbReference type="InterPro" id="IPR041871">
    <property type="entry name" value="MPP_TMEM62"/>
</dbReference>